<evidence type="ECO:0000256" key="1">
    <source>
        <dbReference type="SAM" id="MobiDB-lite"/>
    </source>
</evidence>
<dbReference type="RefSeq" id="WP_344382933.1">
    <property type="nucleotide sequence ID" value="NZ_BAAATA010000009.1"/>
</dbReference>
<organism evidence="2 3">
    <name type="scientific">Streptomyces thermolineatus</name>
    <dbReference type="NCBI Taxonomy" id="44033"/>
    <lineage>
        <taxon>Bacteria</taxon>
        <taxon>Bacillati</taxon>
        <taxon>Actinomycetota</taxon>
        <taxon>Actinomycetes</taxon>
        <taxon>Kitasatosporales</taxon>
        <taxon>Streptomycetaceae</taxon>
        <taxon>Streptomyces</taxon>
    </lineage>
</organism>
<name>A0ABP5YPV1_9ACTN</name>
<protein>
    <submittedName>
        <fullName evidence="2">Uncharacterized protein</fullName>
    </submittedName>
</protein>
<evidence type="ECO:0000313" key="3">
    <source>
        <dbReference type="Proteomes" id="UP001501358"/>
    </source>
</evidence>
<reference evidence="3" key="1">
    <citation type="journal article" date="2019" name="Int. J. Syst. Evol. Microbiol.">
        <title>The Global Catalogue of Microorganisms (GCM) 10K type strain sequencing project: providing services to taxonomists for standard genome sequencing and annotation.</title>
        <authorList>
            <consortium name="The Broad Institute Genomics Platform"/>
            <consortium name="The Broad Institute Genome Sequencing Center for Infectious Disease"/>
            <person name="Wu L."/>
            <person name="Ma J."/>
        </authorList>
    </citation>
    <scope>NUCLEOTIDE SEQUENCE [LARGE SCALE GENOMIC DNA]</scope>
    <source>
        <strain evidence="3">JCM 6307</strain>
    </source>
</reference>
<comment type="caution">
    <text evidence="2">The sequence shown here is derived from an EMBL/GenBank/DDBJ whole genome shotgun (WGS) entry which is preliminary data.</text>
</comment>
<accession>A0ABP5YPV1</accession>
<dbReference type="EMBL" id="BAAATA010000009">
    <property type="protein sequence ID" value="GAA2484808.1"/>
    <property type="molecule type" value="Genomic_DNA"/>
</dbReference>
<dbReference type="Proteomes" id="UP001501358">
    <property type="component" value="Unassembled WGS sequence"/>
</dbReference>
<feature type="region of interest" description="Disordered" evidence="1">
    <location>
        <begin position="69"/>
        <end position="93"/>
    </location>
</feature>
<sequence>MTTTDQHLSAATARLEGRDRSGFPIRDEYRLIKAMPHIVAALVGEQQTTNAHLASLADSLARIATALERQATQTPAEPAPPRRLWLPRNRKHS</sequence>
<keyword evidence="3" id="KW-1185">Reference proteome</keyword>
<gene>
    <name evidence="2" type="ORF">GCM10010406_21320</name>
</gene>
<evidence type="ECO:0000313" key="2">
    <source>
        <dbReference type="EMBL" id="GAA2484808.1"/>
    </source>
</evidence>
<proteinExistence type="predicted"/>